<dbReference type="eggNOG" id="ENOG502QS6T">
    <property type="taxonomic scope" value="Eukaryota"/>
</dbReference>
<evidence type="ECO:0000313" key="1">
    <source>
        <dbReference type="EMBL" id="EAU77998.2"/>
    </source>
</evidence>
<dbReference type="OMA" id="SEYNFEW"/>
<dbReference type="AlphaFoldDB" id="A0NAI9"/>
<dbReference type="PANTHER" id="PTHR45913:SF21">
    <property type="entry name" value="DUF4371 DOMAIN-CONTAINING PROTEIN"/>
    <property type="match status" value="1"/>
</dbReference>
<dbReference type="InParanoid" id="A0NAI9"/>
<dbReference type="HOGENOM" id="CLU_1890870_0_0_1"/>
<reference evidence="1" key="3">
    <citation type="journal article" date="2004" name="Trends Parasitol.">
        <title>The Anopheles gambiae genome: an update.</title>
        <authorList>
            <person name="Mongin E."/>
            <person name="Louis C."/>
            <person name="Holt R.A."/>
            <person name="Birney E."/>
            <person name="Collins F.H."/>
        </authorList>
    </citation>
    <scope>NUCLEOTIDE SEQUENCE [LARGE SCALE GENOMIC DNA]</scope>
    <source>
        <strain evidence="1">PEST</strain>
    </source>
</reference>
<accession>A0NAI9</accession>
<reference evidence="1" key="5">
    <citation type="submission" date="2011-05" db="EMBL/GenBank/DDBJ databases">
        <authorList>
            <consortium name="VectorBase"/>
        </authorList>
    </citation>
    <scope>NUCLEOTIDE SEQUENCE</scope>
    <source>
        <strain evidence="1">PEST</strain>
    </source>
</reference>
<comment type="caution">
    <text evidence="1">The sequence shown here is derived from an EMBL/GenBank/DDBJ whole genome shotgun (WGS) entry which is preliminary data.</text>
</comment>
<gene>
    <name evidence="1" type="ORF">AgaP_AGAP012551</name>
</gene>
<dbReference type="EMBL" id="AAAB01003216">
    <property type="protein sequence ID" value="EAU77998.2"/>
    <property type="molecule type" value="Genomic_DNA"/>
</dbReference>
<feature type="non-terminal residue" evidence="1">
    <location>
        <position position="1"/>
    </location>
</feature>
<reference evidence="1" key="4">
    <citation type="journal article" date="2007" name="Genome Biol.">
        <title>Update of the Anopheles gambiae PEST genome assembly.</title>
        <authorList>
            <person name="Sharakhova M.V."/>
            <person name="Hammond M.P."/>
            <person name="Lobo N.F."/>
            <person name="Krzywinski J."/>
            <person name="Unger M.F."/>
            <person name="Hillenmeyer M.E."/>
            <person name="Bruggner R.V."/>
            <person name="Birney E."/>
            <person name="Collins F.H."/>
        </authorList>
    </citation>
    <scope>NUCLEOTIDE SEQUENCE [LARGE SCALE GENOMIC DNA]</scope>
    <source>
        <strain evidence="1">PEST</strain>
    </source>
</reference>
<reference evidence="1" key="2">
    <citation type="submission" date="2002-03" db="EMBL/GenBank/DDBJ databases">
        <authorList>
            <consortium name="The Anopheles Genome Sequencing Consortium"/>
        </authorList>
    </citation>
    <scope>NUCLEOTIDE SEQUENCE</scope>
    <source>
        <strain evidence="1">PEST</strain>
    </source>
</reference>
<reference evidence="1" key="1">
    <citation type="journal article" date="2002" name="Science">
        <title>The genome sequence of the malaria mosquito Anopheles gambiae.</title>
        <authorList>
            <person name="Holt R.A."/>
            <person name="Subramanian G.M."/>
            <person name="Halpern A."/>
            <person name="Sutton G.G."/>
            <person name="Charlab R."/>
            <person name="Nusskern D.R."/>
            <person name="Wincker P."/>
            <person name="Clark A.G."/>
            <person name="Ribeiro J.M."/>
            <person name="Wides R."/>
            <person name="Salzberg S.L."/>
            <person name="Loftus B."/>
            <person name="Yandell M."/>
            <person name="Majoros W.H."/>
            <person name="Rusch D.B."/>
            <person name="Lai Z."/>
            <person name="Kraft C.L."/>
            <person name="Abril J.F."/>
            <person name="Anthouard V."/>
            <person name="Arensburger P."/>
            <person name="Atkinson P.W."/>
            <person name="Baden H."/>
            <person name="de Berardinis V."/>
            <person name="Baldwin D."/>
            <person name="Benes V."/>
            <person name="Biedler J."/>
            <person name="Blass C."/>
            <person name="Bolanos R."/>
            <person name="Boscus D."/>
            <person name="Barnstead M."/>
            <person name="Cai S."/>
            <person name="Center A."/>
            <person name="Chaturverdi K."/>
            <person name="Christophides G.K."/>
            <person name="Chrystal M.A."/>
            <person name="Clamp M."/>
            <person name="Cravchik A."/>
            <person name="Curwen V."/>
            <person name="Dana A."/>
            <person name="Delcher A."/>
            <person name="Dew I."/>
            <person name="Evans C.A."/>
            <person name="Flanigan M."/>
            <person name="Grundschober-Freimoser A."/>
            <person name="Friedli L."/>
            <person name="Gu Z."/>
            <person name="Guan P."/>
            <person name="Guigo R."/>
            <person name="Hillenmeyer M.E."/>
            <person name="Hladun S.L."/>
            <person name="Hogan J.R."/>
            <person name="Hong Y.S."/>
            <person name="Hoover J."/>
            <person name="Jaillon O."/>
            <person name="Ke Z."/>
            <person name="Kodira C."/>
            <person name="Kokoza E."/>
            <person name="Koutsos A."/>
            <person name="Letunic I."/>
            <person name="Levitsky A."/>
            <person name="Liang Y."/>
            <person name="Lin J.J."/>
            <person name="Lobo N.F."/>
            <person name="Lopez J.R."/>
            <person name="Malek J.A."/>
            <person name="McIntosh T.C."/>
            <person name="Meister S."/>
            <person name="Miller J."/>
            <person name="Mobarry C."/>
            <person name="Mongin E."/>
            <person name="Murphy S.D."/>
            <person name="O'Brochta D.A."/>
            <person name="Pfannkoch C."/>
            <person name="Qi R."/>
            <person name="Regier M.A."/>
            <person name="Remington K."/>
            <person name="Shao H."/>
            <person name="Sharakhova M.V."/>
            <person name="Sitter C.D."/>
            <person name="Shetty J."/>
            <person name="Smith T.J."/>
            <person name="Strong R."/>
            <person name="Sun J."/>
            <person name="Thomasova D."/>
            <person name="Ton L.Q."/>
            <person name="Topalis P."/>
            <person name="Tu Z."/>
            <person name="Unger M.F."/>
            <person name="Walenz B."/>
            <person name="Wang A."/>
            <person name="Wang J."/>
            <person name="Wang M."/>
            <person name="Wang X."/>
            <person name="Woodford K.J."/>
            <person name="Wortman J.R."/>
            <person name="Wu M."/>
            <person name="Yao A."/>
            <person name="Zdobnov E.M."/>
            <person name="Zhang H."/>
            <person name="Zhao Q."/>
            <person name="Zhao S."/>
            <person name="Zhu S.C."/>
            <person name="Zhimulev I."/>
            <person name="Coluzzi M."/>
            <person name="della Torre A."/>
            <person name="Roth C.W."/>
            <person name="Louis C."/>
            <person name="Kalush F."/>
            <person name="Mural R.J."/>
            <person name="Myers E.W."/>
            <person name="Adams M.D."/>
            <person name="Smith H.O."/>
            <person name="Broder S."/>
            <person name="Gardner M.J."/>
            <person name="Fraser C.M."/>
            <person name="Birney E."/>
            <person name="Bork P."/>
            <person name="Brey P.T."/>
            <person name="Venter J.C."/>
            <person name="Weissenbach J."/>
            <person name="Kafatos F.C."/>
            <person name="Collins F.H."/>
            <person name="Hoffman S.L."/>
        </authorList>
    </citation>
    <scope>NUCLEOTIDE SEQUENCE [LARGE SCALE GENOMIC DNA]</scope>
    <source>
        <strain evidence="1">PEST</strain>
    </source>
</reference>
<proteinExistence type="predicted"/>
<feature type="non-terminal residue" evidence="1">
    <location>
        <position position="135"/>
    </location>
</feature>
<sequence>KDIVSTSQLLAFIGGVDENINANQELAALRSMYGTVTGDEIFFNQLLKTFSEYNFEWSNLSCVTVDRGRNMSGTKKGLVGQVKRVQNKNIPQPLFVHCIIHQEALCNIFDISCVLQPVVKIINFIRSHGLNYRRF</sequence>
<organism evidence="1">
    <name type="scientific">Anopheles gambiae</name>
    <name type="common">African malaria mosquito</name>
    <dbReference type="NCBI Taxonomy" id="7165"/>
    <lineage>
        <taxon>Eukaryota</taxon>
        <taxon>Metazoa</taxon>
        <taxon>Ecdysozoa</taxon>
        <taxon>Arthropoda</taxon>
        <taxon>Hexapoda</taxon>
        <taxon>Insecta</taxon>
        <taxon>Pterygota</taxon>
        <taxon>Neoptera</taxon>
        <taxon>Endopterygota</taxon>
        <taxon>Diptera</taxon>
        <taxon>Nematocera</taxon>
        <taxon>Culicoidea</taxon>
        <taxon>Culicidae</taxon>
        <taxon>Anophelinae</taxon>
        <taxon>Anopheles</taxon>
    </lineage>
</organism>
<protein>
    <submittedName>
        <fullName evidence="1">AGAP012551-PA</fullName>
    </submittedName>
</protein>
<dbReference type="PANTHER" id="PTHR45913">
    <property type="entry name" value="EPM2A-INTERACTING PROTEIN 1"/>
    <property type="match status" value="1"/>
</dbReference>
<name>A0NAI9_ANOGA</name>
<dbReference type="PaxDb" id="7165-AGAP012551-PA"/>